<dbReference type="SUPFAM" id="SSF46785">
    <property type="entry name" value="Winged helix' DNA-binding domain"/>
    <property type="match status" value="1"/>
</dbReference>
<accession>A0A1G1L2B1</accession>
<dbReference type="InterPro" id="IPR036390">
    <property type="entry name" value="WH_DNA-bd_sf"/>
</dbReference>
<evidence type="ECO:0000313" key="1">
    <source>
        <dbReference type="EMBL" id="OGW99290.1"/>
    </source>
</evidence>
<dbReference type="PANTHER" id="PTHR33221">
    <property type="entry name" value="WINGED HELIX-TURN-HELIX TRANSCRIPTIONAL REGULATOR, RRF2 FAMILY"/>
    <property type="match status" value="1"/>
</dbReference>
<protein>
    <recommendedName>
        <fullName evidence="3">Rrf2 family transcriptional regulator</fullName>
    </recommendedName>
</protein>
<evidence type="ECO:0008006" key="3">
    <source>
        <dbReference type="Google" id="ProtNLM"/>
    </source>
</evidence>
<reference evidence="1 2" key="1">
    <citation type="journal article" date="2016" name="Nat. Commun.">
        <title>Thousands of microbial genomes shed light on interconnected biogeochemical processes in an aquifer system.</title>
        <authorList>
            <person name="Anantharaman K."/>
            <person name="Brown C.T."/>
            <person name="Hug L.A."/>
            <person name="Sharon I."/>
            <person name="Castelle C.J."/>
            <person name="Probst A.J."/>
            <person name="Thomas B.C."/>
            <person name="Singh A."/>
            <person name="Wilkins M.J."/>
            <person name="Karaoz U."/>
            <person name="Brodie E.L."/>
            <person name="Williams K.H."/>
            <person name="Hubbard S.S."/>
            <person name="Banfield J.F."/>
        </authorList>
    </citation>
    <scope>NUCLEOTIDE SEQUENCE [LARGE SCALE GENOMIC DNA]</scope>
</reference>
<sequence>MFRLYSKACKYAIRALLYLAGEREEGNLTARDVCGKARIPEAYTRKVFQSLVRGKYLGAVPGIGGGYRLLRKPGKVSILEIIHAVDGKNTFERCIMGVSRCSCRRPCLLHSAWEASKKSLLEELEARHLGDFVKTFTMAG</sequence>
<dbReference type="Pfam" id="PF02082">
    <property type="entry name" value="Rrf2"/>
    <property type="match status" value="1"/>
</dbReference>
<dbReference type="Proteomes" id="UP000178187">
    <property type="component" value="Unassembled WGS sequence"/>
</dbReference>
<evidence type="ECO:0000313" key="2">
    <source>
        <dbReference type="Proteomes" id="UP000178187"/>
    </source>
</evidence>
<gene>
    <name evidence="1" type="ORF">A3G33_03720</name>
</gene>
<dbReference type="Gene3D" id="1.10.10.10">
    <property type="entry name" value="Winged helix-like DNA-binding domain superfamily/Winged helix DNA-binding domain"/>
    <property type="match status" value="1"/>
</dbReference>
<dbReference type="AlphaFoldDB" id="A0A1G1L2B1"/>
<dbReference type="NCBIfam" id="TIGR00738">
    <property type="entry name" value="rrf2_super"/>
    <property type="match status" value="1"/>
</dbReference>
<dbReference type="EMBL" id="MHFR01000011">
    <property type="protein sequence ID" value="OGW99290.1"/>
    <property type="molecule type" value="Genomic_DNA"/>
</dbReference>
<dbReference type="GO" id="GO:0005829">
    <property type="term" value="C:cytosol"/>
    <property type="evidence" value="ECO:0007669"/>
    <property type="project" value="TreeGrafter"/>
</dbReference>
<dbReference type="PANTHER" id="PTHR33221:SF13">
    <property type="entry name" value="TRANSCRIPTIONAL REGULATOR-RELATED"/>
    <property type="match status" value="1"/>
</dbReference>
<dbReference type="GO" id="GO:0003700">
    <property type="term" value="F:DNA-binding transcription factor activity"/>
    <property type="evidence" value="ECO:0007669"/>
    <property type="project" value="TreeGrafter"/>
</dbReference>
<dbReference type="InterPro" id="IPR000944">
    <property type="entry name" value="Tscrpt_reg_Rrf2"/>
</dbReference>
<proteinExistence type="predicted"/>
<organism evidence="1 2">
    <name type="scientific">Candidatus Danuiimicrobium aquiferis</name>
    <dbReference type="NCBI Taxonomy" id="1801832"/>
    <lineage>
        <taxon>Bacteria</taxon>
        <taxon>Pseudomonadati</taxon>
        <taxon>Candidatus Omnitrophota</taxon>
        <taxon>Candidatus Danuiimicrobium</taxon>
    </lineage>
</organism>
<dbReference type="PROSITE" id="PS51197">
    <property type="entry name" value="HTH_RRF2_2"/>
    <property type="match status" value="1"/>
</dbReference>
<comment type="caution">
    <text evidence="1">The sequence shown here is derived from an EMBL/GenBank/DDBJ whole genome shotgun (WGS) entry which is preliminary data.</text>
</comment>
<name>A0A1G1L2B1_9BACT</name>
<dbReference type="InterPro" id="IPR036388">
    <property type="entry name" value="WH-like_DNA-bd_sf"/>
</dbReference>